<evidence type="ECO:0008006" key="3">
    <source>
        <dbReference type="Google" id="ProtNLM"/>
    </source>
</evidence>
<comment type="caution">
    <text evidence="1">The sequence shown here is derived from an EMBL/GenBank/DDBJ whole genome shotgun (WGS) entry which is preliminary data.</text>
</comment>
<dbReference type="Proteomes" id="UP001162164">
    <property type="component" value="Unassembled WGS sequence"/>
</dbReference>
<proteinExistence type="predicted"/>
<protein>
    <recommendedName>
        <fullName evidence="3">Secreted protein</fullName>
    </recommendedName>
</protein>
<accession>A0ABQ9JSJ3</accession>
<dbReference type="EMBL" id="JAPWTJ010000228">
    <property type="protein sequence ID" value="KAJ8980847.1"/>
    <property type="molecule type" value="Genomic_DNA"/>
</dbReference>
<keyword evidence="2" id="KW-1185">Reference proteome</keyword>
<gene>
    <name evidence="1" type="ORF">NQ317_017478</name>
</gene>
<evidence type="ECO:0000313" key="2">
    <source>
        <dbReference type="Proteomes" id="UP001162164"/>
    </source>
</evidence>
<organism evidence="1 2">
    <name type="scientific">Molorchus minor</name>
    <dbReference type="NCBI Taxonomy" id="1323400"/>
    <lineage>
        <taxon>Eukaryota</taxon>
        <taxon>Metazoa</taxon>
        <taxon>Ecdysozoa</taxon>
        <taxon>Arthropoda</taxon>
        <taxon>Hexapoda</taxon>
        <taxon>Insecta</taxon>
        <taxon>Pterygota</taxon>
        <taxon>Neoptera</taxon>
        <taxon>Endopterygota</taxon>
        <taxon>Coleoptera</taxon>
        <taxon>Polyphaga</taxon>
        <taxon>Cucujiformia</taxon>
        <taxon>Chrysomeloidea</taxon>
        <taxon>Cerambycidae</taxon>
        <taxon>Lamiinae</taxon>
        <taxon>Monochamini</taxon>
        <taxon>Molorchus</taxon>
    </lineage>
</organism>
<sequence>MLELFRKYLSFVLPTSSISAFFCTTKHQLARILWKKIPRVGTSFKLKHPMFCVLVCEGEGFFSDITGRCCCGYHDNKASCWLEINYSR</sequence>
<reference evidence="1" key="1">
    <citation type="journal article" date="2023" name="Insect Mol. Biol.">
        <title>Genome sequencing provides insights into the evolution of gene families encoding plant cell wall-degrading enzymes in longhorned beetles.</title>
        <authorList>
            <person name="Shin N.R."/>
            <person name="Okamura Y."/>
            <person name="Kirsch R."/>
            <person name="Pauchet Y."/>
        </authorList>
    </citation>
    <scope>NUCLEOTIDE SEQUENCE</scope>
    <source>
        <strain evidence="1">MMC_N1</strain>
    </source>
</reference>
<name>A0ABQ9JSJ3_9CUCU</name>
<evidence type="ECO:0000313" key="1">
    <source>
        <dbReference type="EMBL" id="KAJ8980847.1"/>
    </source>
</evidence>